<keyword evidence="3" id="KW-1185">Reference proteome</keyword>
<feature type="compositionally biased region" description="Basic and acidic residues" evidence="1">
    <location>
        <begin position="81"/>
        <end position="100"/>
    </location>
</feature>
<dbReference type="RefSeq" id="XP_019644363.1">
    <property type="nucleotide sequence ID" value="XM_019788804.1"/>
</dbReference>
<dbReference type="Proteomes" id="UP000515135">
    <property type="component" value="Unplaced"/>
</dbReference>
<gene>
    <name evidence="4" type="primary">LOC109485291</name>
</gene>
<dbReference type="SUPFAM" id="SSF46785">
    <property type="entry name" value="Winged helix' DNA-binding domain"/>
    <property type="match status" value="1"/>
</dbReference>
<protein>
    <submittedName>
        <fullName evidence="4">Uncharacterized protein LOC109485291</fullName>
    </submittedName>
</protein>
<feature type="domain" description="Rad21/Rec8-like protein C-terminal eukaryotic" evidence="2">
    <location>
        <begin position="255"/>
        <end position="298"/>
    </location>
</feature>
<dbReference type="InterPro" id="IPR023093">
    <property type="entry name" value="ScpA-like_C"/>
</dbReference>
<name>A0A6P5A4F8_BRABE</name>
<organism evidence="3 4">
    <name type="scientific">Branchiostoma belcheri</name>
    <name type="common">Amphioxus</name>
    <dbReference type="NCBI Taxonomy" id="7741"/>
    <lineage>
        <taxon>Eukaryota</taxon>
        <taxon>Metazoa</taxon>
        <taxon>Chordata</taxon>
        <taxon>Cephalochordata</taxon>
        <taxon>Leptocardii</taxon>
        <taxon>Amphioxiformes</taxon>
        <taxon>Branchiostomatidae</taxon>
        <taxon>Branchiostoma</taxon>
    </lineage>
</organism>
<dbReference type="InterPro" id="IPR039781">
    <property type="entry name" value="Rad21/Rec8-like"/>
</dbReference>
<evidence type="ECO:0000313" key="3">
    <source>
        <dbReference type="Proteomes" id="UP000515135"/>
    </source>
</evidence>
<dbReference type="Pfam" id="PF04824">
    <property type="entry name" value="Rad21_Rec8"/>
    <property type="match status" value="1"/>
</dbReference>
<dbReference type="KEGG" id="bbel:109485291"/>
<feature type="region of interest" description="Disordered" evidence="1">
    <location>
        <begin position="1"/>
        <end position="36"/>
    </location>
</feature>
<dbReference type="InterPro" id="IPR036390">
    <property type="entry name" value="WH_DNA-bd_sf"/>
</dbReference>
<feature type="compositionally biased region" description="Low complexity" evidence="1">
    <location>
        <begin position="176"/>
        <end position="205"/>
    </location>
</feature>
<dbReference type="Gene3D" id="1.10.10.580">
    <property type="entry name" value="Structural maintenance of chromosome 1. Chain E"/>
    <property type="match status" value="1"/>
</dbReference>
<evidence type="ECO:0000313" key="4">
    <source>
        <dbReference type="RefSeq" id="XP_019644363.1"/>
    </source>
</evidence>
<dbReference type="AlphaFoldDB" id="A0A6P5A4F8"/>
<feature type="region of interest" description="Disordered" evidence="1">
    <location>
        <begin position="53"/>
        <end position="213"/>
    </location>
</feature>
<feature type="compositionally biased region" description="Polar residues" evidence="1">
    <location>
        <begin position="119"/>
        <end position="128"/>
    </location>
</feature>
<sequence length="313" mass="35116">MIDRDTQLTREEVRDNLGHPERTLAPLVPANPKPLPTADQLFTQPCIRVHNPALLRPWQRKPGLLPREHPLEGEDAWWSPEEERSRGGPDVSKERLRDPTFDESLPGPKRPRMDVSGESIDTSSASDQVSDHGPMPGEDIPPRRRPTDLGPTPYDSIPEEPGPEPDMPELIPPEESVVSPQQTTPPQVTPPQEKTPSSESLSSKESLCEARPKDQVRFSPLHLVRSRVSREELNSKLAKALEDHDSTTFDTQAPPEQVDRATAAHFFYICLAFNKEQKIQLHQEMPYGDIVIERGTRFATMQAAAEASKSKTY</sequence>
<feature type="compositionally biased region" description="Basic and acidic residues" evidence="1">
    <location>
        <begin position="1"/>
        <end position="22"/>
    </location>
</feature>
<dbReference type="InterPro" id="IPR006909">
    <property type="entry name" value="Rad21/Rec8_C_eu"/>
</dbReference>
<dbReference type="GeneID" id="109485291"/>
<accession>A0A6P5A4F8</accession>
<reference evidence="4" key="1">
    <citation type="submission" date="2025-08" db="UniProtKB">
        <authorList>
            <consortium name="RefSeq"/>
        </authorList>
    </citation>
    <scope>IDENTIFICATION</scope>
    <source>
        <tissue evidence="4">Gonad</tissue>
    </source>
</reference>
<dbReference type="GO" id="GO:0006302">
    <property type="term" value="P:double-strand break repair"/>
    <property type="evidence" value="ECO:0007669"/>
    <property type="project" value="TreeGrafter"/>
</dbReference>
<feature type="compositionally biased region" description="Acidic residues" evidence="1">
    <location>
        <begin position="157"/>
        <end position="167"/>
    </location>
</feature>
<evidence type="ECO:0000256" key="1">
    <source>
        <dbReference type="SAM" id="MobiDB-lite"/>
    </source>
</evidence>
<proteinExistence type="predicted"/>
<dbReference type="PANTHER" id="PTHR12585">
    <property type="entry name" value="SCC1 / RAD21 FAMILY MEMBER"/>
    <property type="match status" value="1"/>
</dbReference>
<dbReference type="GO" id="GO:0030893">
    <property type="term" value="C:meiotic cohesin complex"/>
    <property type="evidence" value="ECO:0007669"/>
    <property type="project" value="TreeGrafter"/>
</dbReference>
<dbReference type="GO" id="GO:0051177">
    <property type="term" value="P:meiotic sister chromatid cohesion"/>
    <property type="evidence" value="ECO:0007669"/>
    <property type="project" value="TreeGrafter"/>
</dbReference>
<evidence type="ECO:0000259" key="2">
    <source>
        <dbReference type="Pfam" id="PF04824"/>
    </source>
</evidence>
<dbReference type="GO" id="GO:0003682">
    <property type="term" value="F:chromatin binding"/>
    <property type="evidence" value="ECO:0007669"/>
    <property type="project" value="TreeGrafter"/>
</dbReference>
<dbReference type="PANTHER" id="PTHR12585:SF27">
    <property type="entry name" value="MEIOTIC RECOMBINATION PROTEIN REC8 HOMOLOG"/>
    <property type="match status" value="1"/>
</dbReference>